<dbReference type="GeneID" id="40319895"/>
<comment type="caution">
    <text evidence="1">The sequence shown here is derived from an EMBL/GenBank/DDBJ whole genome shotgun (WGS) entry which is preliminary data.</text>
</comment>
<protein>
    <submittedName>
        <fullName evidence="1">Uncharacterized protein</fullName>
    </submittedName>
</protein>
<evidence type="ECO:0000313" key="1">
    <source>
        <dbReference type="EMBL" id="RNF13219.1"/>
    </source>
</evidence>
<dbReference type="Proteomes" id="UP000284403">
    <property type="component" value="Unassembled WGS sequence"/>
</dbReference>
<sequence>MGQREAWDVTYILPRGNRAVYRQVPLDSMEELRELTHEAAITSLKPQQKYMLHRSASDEECVVPGFLVYHVPPKELEHLGPMLLSPEVESWRSLLQRQAGASHMVLQIVPRKRQEKRVQDATDVARGFRSTSPLLGDTRPRQPSLSRVGNAVAMGEAEDDAEVPPPLTEAGDPVGAGVTRASSCDVESKSLKFKPQATLARLREHVGVWPHLRSRPPQVPPNSYTLKDGVTPTVRVFALTYVFKYVEDLRRGYDDGEGKMDKFPSALMSRSDLVYFAASVVKIWEVQLVLSSTAMNEKWIRLPQLVRSAQSDYLRNLLGELCSRLFVSVQLEHNRYQKPKRELSPLLEENQCGPSSAYDEKSKERVEADEALRLIEEVTYCSSTGPLSVPLRNPRKGGLIVSLRAPKYVLVHEEIVIVGCMQSRSSIGLFWWLVELGPSARLPEMTYTDENYLVVLPLDALYLQRRIATYQITPSTFLLIIQPGFLLSSRRYRCVVEAYDVRTGDVAVSDVNFDTLPGELPQ</sequence>
<dbReference type="RefSeq" id="XP_029226734.1">
    <property type="nucleotide sequence ID" value="XM_029373164.1"/>
</dbReference>
<dbReference type="EMBL" id="MKKU01000417">
    <property type="protein sequence ID" value="RNF13219.1"/>
    <property type="molecule type" value="Genomic_DNA"/>
</dbReference>
<accession>A0A3R7LF78</accession>
<reference evidence="1 2" key="1">
    <citation type="journal article" date="2018" name="BMC Genomics">
        <title>Genomic comparison of Trypanosoma conorhini and Trypanosoma rangeli to Trypanosoma cruzi strains of high and low virulence.</title>
        <authorList>
            <person name="Bradwell K.R."/>
            <person name="Koparde V.N."/>
            <person name="Matveyev A.V."/>
            <person name="Serrano M.G."/>
            <person name="Alves J.M."/>
            <person name="Parikh H."/>
            <person name="Huang B."/>
            <person name="Lee V."/>
            <person name="Espinosa-Alvarez O."/>
            <person name="Ortiz P.A."/>
            <person name="Costa-Martins A.G."/>
            <person name="Teixeira M.M."/>
            <person name="Buck G.A."/>
        </authorList>
    </citation>
    <scope>NUCLEOTIDE SEQUENCE [LARGE SCALE GENOMIC DNA]</scope>
    <source>
        <strain evidence="1 2">025E</strain>
    </source>
</reference>
<dbReference type="AlphaFoldDB" id="A0A3R7LF78"/>
<dbReference type="OrthoDB" id="245720at2759"/>
<name>A0A3R7LF78_9TRYP</name>
<gene>
    <name evidence="1" type="ORF">Tco025E_06284</name>
</gene>
<organism evidence="1 2">
    <name type="scientific">Trypanosoma conorhini</name>
    <dbReference type="NCBI Taxonomy" id="83891"/>
    <lineage>
        <taxon>Eukaryota</taxon>
        <taxon>Discoba</taxon>
        <taxon>Euglenozoa</taxon>
        <taxon>Kinetoplastea</taxon>
        <taxon>Metakinetoplastina</taxon>
        <taxon>Trypanosomatida</taxon>
        <taxon>Trypanosomatidae</taxon>
        <taxon>Trypanosoma</taxon>
    </lineage>
</organism>
<proteinExistence type="predicted"/>
<evidence type="ECO:0000313" key="2">
    <source>
        <dbReference type="Proteomes" id="UP000284403"/>
    </source>
</evidence>
<keyword evidence="2" id="KW-1185">Reference proteome</keyword>